<accession>A0A8K1UAN9</accession>
<dbReference type="InterPro" id="IPR014872">
    <property type="entry name" value="Dicistrovirus_capsid-polyPr_C"/>
</dbReference>
<evidence type="ECO:0000313" key="7">
    <source>
        <dbReference type="EMBL" id="UDL17046.1"/>
    </source>
</evidence>
<dbReference type="InterPro" id="IPR029053">
    <property type="entry name" value="Viral_coat"/>
</dbReference>
<feature type="domain" description="Dicistrovirus capsid-polyprotein C-terminal" evidence="5">
    <location>
        <begin position="583"/>
        <end position="813"/>
    </location>
</feature>
<dbReference type="Pfam" id="PF08762">
    <property type="entry name" value="CRPV_capsid"/>
    <property type="match status" value="1"/>
</dbReference>
<keyword evidence="2" id="KW-0167">Capsid protein</keyword>
<feature type="domain" description="Picornavirus capsid" evidence="4">
    <location>
        <begin position="402"/>
        <end position="498"/>
    </location>
</feature>
<evidence type="ECO:0000256" key="1">
    <source>
        <dbReference type="ARBA" id="ARBA00004328"/>
    </source>
</evidence>
<dbReference type="Gene3D" id="2.60.120.20">
    <property type="match status" value="3"/>
</dbReference>
<dbReference type="InterPro" id="IPR001676">
    <property type="entry name" value="Picornavirus_capsid"/>
</dbReference>
<dbReference type="InterPro" id="IPR033703">
    <property type="entry name" value="Rhv-like"/>
</dbReference>
<dbReference type="Pfam" id="PF00073">
    <property type="entry name" value="Rhv"/>
    <property type="match status" value="1"/>
</dbReference>
<organism evidence="7">
    <name type="scientific">Biomphalaria pfeifferi virus</name>
    <dbReference type="NCBI Taxonomy" id="2884323"/>
    <lineage>
        <taxon>Viruses</taxon>
        <taxon>Riboviria</taxon>
        <taxon>Orthornavirae</taxon>
        <taxon>Pisuviricota</taxon>
        <taxon>Pisoniviricetes</taxon>
        <taxon>Picornavirales</taxon>
    </lineage>
</organism>
<proteinExistence type="predicted"/>
<keyword evidence="3" id="KW-0946">Virion</keyword>
<dbReference type="Pfam" id="PF11492">
    <property type="entry name" value="Dicistro_VP4"/>
    <property type="match status" value="1"/>
</dbReference>
<evidence type="ECO:0000259" key="5">
    <source>
        <dbReference type="Pfam" id="PF08762"/>
    </source>
</evidence>
<dbReference type="GO" id="GO:0019028">
    <property type="term" value="C:viral capsid"/>
    <property type="evidence" value="ECO:0007669"/>
    <property type="project" value="UniProtKB-KW"/>
</dbReference>
<comment type="subcellular location">
    <subcellularLocation>
        <location evidence="1">Virion</location>
    </subcellularLocation>
</comment>
<evidence type="ECO:0000259" key="4">
    <source>
        <dbReference type="Pfam" id="PF00073"/>
    </source>
</evidence>
<evidence type="ECO:0000259" key="6">
    <source>
        <dbReference type="Pfam" id="PF11492"/>
    </source>
</evidence>
<dbReference type="GO" id="GO:0005198">
    <property type="term" value="F:structural molecule activity"/>
    <property type="evidence" value="ECO:0007669"/>
    <property type="project" value="InterPro"/>
</dbReference>
<dbReference type="EMBL" id="MT108527">
    <property type="protein sequence ID" value="UDL17046.1"/>
    <property type="molecule type" value="Genomic_RNA"/>
</dbReference>
<dbReference type="SUPFAM" id="SSF88633">
    <property type="entry name" value="Positive stranded ssRNA viruses"/>
    <property type="match status" value="3"/>
</dbReference>
<protein>
    <submittedName>
        <fullName evidence="7">Capsid protein</fullName>
    </submittedName>
</protein>
<dbReference type="InterPro" id="IPR024343">
    <property type="entry name" value="VP4_dicistrovir"/>
</dbReference>
<evidence type="ECO:0000256" key="3">
    <source>
        <dbReference type="ARBA" id="ARBA00022844"/>
    </source>
</evidence>
<name>A0A8K1UAN9_9VIRU</name>
<evidence type="ECO:0000256" key="2">
    <source>
        <dbReference type="ARBA" id="ARBA00022561"/>
    </source>
</evidence>
<dbReference type="CDD" id="cd00205">
    <property type="entry name" value="rhv_like"/>
    <property type="match status" value="2"/>
</dbReference>
<reference evidence="7" key="1">
    <citation type="submission" date="2020-02" db="EMBL/GenBank/DDBJ databases">
        <title>Toward viral control of the snail vectors of schistosomiasis: Virus-derived sequences from the transcriptomes of Biomphalaria pfeifferi and Bulinus globosus.</title>
        <authorList>
            <person name="Zhang S.-M."/>
            <person name="Buddenborg S.V."/>
            <person name="Mkoji G.M."/>
            <person name="Loker E.S."/>
            <person name="Bonning B.C."/>
        </authorList>
    </citation>
    <scope>NUCLEOTIDE SEQUENCE</scope>
    <source>
        <strain evidence="7">BP-Kasabong</strain>
    </source>
</reference>
<sequence>MRTPCLRLQSTPEAVPMVDMDVGHEMIAEQTTGFLDTAVGTLVSDETKWQDIDTSDGITDAALSEFLSRPVRINSVNLLTTDPIGVVFLSNPWQEYFNTPAIKKKLDNYAFLRARLKIKVVVNASPFYYGALRLVYTPLPNFHPDGIINNADIQQVPLSQKPGLWIYPQENAGGEMELPFFWPKNFLTVNSSQEFTDMGQLVLYNWVPMRSANGAAGQGISIQLFAWAEDVVLAGPTTALALQGKGEKTEYGLGPVSAPATTVARMASHFKKIPVIGKFATATEMGATAVAGIAQLFGFTNVPVLDPPAPMRQAPYPQIASTSIGYPVEKLTVDPKNELSIDGSIVGHTSEDELAVLSLVTRQSFLTTTTWTTTTPVDTPLFTSLVTPHLFRKSTPNGDIYMTPMDMVARLFANWRGDVIFTFKIAASKFHKGRLRISYDPGSAGVQTTGDTGPFVHNQIVDLGEHTTVDVRIPYQQALAWLYTSQNTTELFTTSSTPALALDSTTQNGILSVKVLTLLSAPVATSSVSIVVLVRAADNFEVANPCIPPAQYSQFSLQGTAEEIGEEVAMGDCDDTVRMDRSRVYMGENVRSLRHLLRRVNLVDTTTVVSTNTGLTTWVFGKYPPWYGYDPNGGNTARNVGNTANVPFNWCQNSPYSILAPCFIAQRGSVHWHIGPKSNQPLSHIALSRVAPASTLTNSFLFENLDVATAGGAARQMWRRLWFTSAGGAVTSGSVQPVLSVSIPNYTGFKFQAVDPTKSTLNVASGSKWDGSDREAVRLEYLQTGQACTSIQIMRHFGVGTDFSLLFFLNVPTWRIYPSTPGAPT</sequence>
<feature type="domain" description="Capsid protein VP4 dicistrovirus" evidence="6">
    <location>
        <begin position="246"/>
        <end position="299"/>
    </location>
</feature>